<evidence type="ECO:0000313" key="1">
    <source>
        <dbReference type="EMBL" id="AIF01493.1"/>
    </source>
</evidence>
<name>A0A075GIV3_9EURY</name>
<accession>A0A075GIV3</accession>
<dbReference type="AlphaFoldDB" id="A0A075GIV3"/>
<reference evidence="1" key="1">
    <citation type="journal article" date="2014" name="Genome Biol. Evol.">
        <title>Pangenome evidence for extensive interdomain horizontal transfer affecting lineage core and shell genes in uncultured planktonic thaumarchaeota and euryarchaeota.</title>
        <authorList>
            <person name="Deschamps P."/>
            <person name="Zivanovic Y."/>
            <person name="Moreira D."/>
            <person name="Rodriguez-Valera F."/>
            <person name="Lopez-Garcia P."/>
        </authorList>
    </citation>
    <scope>NUCLEOTIDE SEQUENCE</scope>
</reference>
<proteinExistence type="predicted"/>
<dbReference type="PROSITE" id="PS51257">
    <property type="entry name" value="PROKAR_LIPOPROTEIN"/>
    <property type="match status" value="1"/>
</dbReference>
<organism evidence="1">
    <name type="scientific">uncultured marine group II/III euryarchaeote KM3_149_A03</name>
    <dbReference type="NCBI Taxonomy" id="1457884"/>
    <lineage>
        <taxon>Archaea</taxon>
        <taxon>Methanobacteriati</taxon>
        <taxon>Methanobacteriota</taxon>
        <taxon>environmental samples</taxon>
    </lineage>
</organism>
<protein>
    <submittedName>
        <fullName evidence="1">Uncharacterized protein</fullName>
    </submittedName>
</protein>
<sequence>MMQRLSILLTGFCWLLTGCQQTPEPATTSQAVLKVFGGETVVDIIRSADTARAYRLPPETFYNDRLSEYDVPADSLEVPAASMASLKRVLLDEQSYELLSGKECEPIFGVGVTFAKGSDTVDVLFCFQCDILVVYHHDKDVGDEDFDPVRPTLVDVMKQTFVDDDVIQGLQ</sequence>
<dbReference type="EMBL" id="KF900622">
    <property type="protein sequence ID" value="AIF01493.1"/>
    <property type="molecule type" value="Genomic_DNA"/>
</dbReference>